<dbReference type="GO" id="GO:0016887">
    <property type="term" value="F:ATP hydrolysis activity"/>
    <property type="evidence" value="ECO:0007669"/>
    <property type="project" value="TreeGrafter"/>
</dbReference>
<dbReference type="Gene3D" id="3.40.50.300">
    <property type="entry name" value="P-loop containing nucleotide triphosphate hydrolases"/>
    <property type="match status" value="1"/>
</dbReference>
<feature type="domain" description="Bacterial type II secretion system protein E" evidence="4">
    <location>
        <begin position="588"/>
        <end position="602"/>
    </location>
</feature>
<dbReference type="Gene3D" id="3.30.300.160">
    <property type="entry name" value="Type II secretion system, protein E, N-terminal domain"/>
    <property type="match status" value="1"/>
</dbReference>
<dbReference type="GO" id="GO:0005524">
    <property type="term" value="F:ATP binding"/>
    <property type="evidence" value="ECO:0007669"/>
    <property type="project" value="UniProtKB-KW"/>
</dbReference>
<evidence type="ECO:0000256" key="1">
    <source>
        <dbReference type="ARBA" id="ARBA00006611"/>
    </source>
</evidence>
<comment type="similarity">
    <text evidence="1">Belongs to the GSP E family.</text>
</comment>
<dbReference type="Pfam" id="PF05157">
    <property type="entry name" value="MshEN"/>
    <property type="match status" value="1"/>
</dbReference>
<dbReference type="CDD" id="cd01129">
    <property type="entry name" value="PulE-GspE-like"/>
    <property type="match status" value="1"/>
</dbReference>
<name>D9SD16_GALCS</name>
<dbReference type="PANTHER" id="PTHR30258">
    <property type="entry name" value="TYPE II SECRETION SYSTEM PROTEIN GSPE-RELATED"/>
    <property type="match status" value="1"/>
</dbReference>
<evidence type="ECO:0000313" key="5">
    <source>
        <dbReference type="EMBL" id="ADL54705.1"/>
    </source>
</evidence>
<dbReference type="AlphaFoldDB" id="D9SD16"/>
<dbReference type="STRING" id="395494.Galf_0664"/>
<reference evidence="5 6" key="1">
    <citation type="submission" date="2010-08" db="EMBL/GenBank/DDBJ databases">
        <title>Complete sequence of Gallionella capsiferriformans ES-2.</title>
        <authorList>
            <consortium name="US DOE Joint Genome Institute"/>
            <person name="Lucas S."/>
            <person name="Copeland A."/>
            <person name="Lapidus A."/>
            <person name="Cheng J.-F."/>
            <person name="Bruce D."/>
            <person name="Goodwin L."/>
            <person name="Pitluck S."/>
            <person name="Chertkov O."/>
            <person name="Davenport K.W."/>
            <person name="Detter J.C."/>
            <person name="Han C."/>
            <person name="Tapia R."/>
            <person name="Land M."/>
            <person name="Hauser L."/>
            <person name="Chang Y.-J."/>
            <person name="Jeffries C."/>
            <person name="Kyrpides N."/>
            <person name="Ivanova N."/>
            <person name="Mikhailova N."/>
            <person name="Shelobolina E.S."/>
            <person name="Picardal F."/>
            <person name="Roden E."/>
            <person name="Emerson D."/>
            <person name="Woyke T."/>
        </authorList>
    </citation>
    <scope>NUCLEOTIDE SEQUENCE [LARGE SCALE GENOMIC DNA]</scope>
    <source>
        <strain evidence="5 6">ES-2</strain>
    </source>
</reference>
<evidence type="ECO:0000313" key="6">
    <source>
        <dbReference type="Proteomes" id="UP000001235"/>
    </source>
</evidence>
<evidence type="ECO:0000256" key="2">
    <source>
        <dbReference type="ARBA" id="ARBA00022741"/>
    </source>
</evidence>
<dbReference type="OrthoDB" id="5289285at2"/>
<dbReference type="KEGG" id="gca:Galf_0664"/>
<dbReference type="InterPro" id="IPR003593">
    <property type="entry name" value="AAA+_ATPase"/>
</dbReference>
<dbReference type="eggNOG" id="COG2804">
    <property type="taxonomic scope" value="Bacteria"/>
</dbReference>
<dbReference type="InterPro" id="IPR027417">
    <property type="entry name" value="P-loop_NTPase"/>
</dbReference>
<dbReference type="InterPro" id="IPR037257">
    <property type="entry name" value="T2SS_E_N_sf"/>
</dbReference>
<dbReference type="Pfam" id="PF00437">
    <property type="entry name" value="T2SSE"/>
    <property type="match status" value="1"/>
</dbReference>
<dbReference type="Gene3D" id="3.30.450.90">
    <property type="match status" value="1"/>
</dbReference>
<dbReference type="PROSITE" id="PS00662">
    <property type="entry name" value="T2SP_E"/>
    <property type="match status" value="1"/>
</dbReference>
<dbReference type="SUPFAM" id="SSF52540">
    <property type="entry name" value="P-loop containing nucleoside triphosphate hydrolases"/>
    <property type="match status" value="1"/>
</dbReference>
<gene>
    <name evidence="5" type="ordered locus">Galf_0664</name>
</gene>
<organism evidence="5 6">
    <name type="scientific">Gallionella capsiferriformans (strain ES-2)</name>
    <name type="common">Gallionella ferruginea capsiferriformans (strain ES-2)</name>
    <dbReference type="NCBI Taxonomy" id="395494"/>
    <lineage>
        <taxon>Bacteria</taxon>
        <taxon>Pseudomonadati</taxon>
        <taxon>Pseudomonadota</taxon>
        <taxon>Betaproteobacteria</taxon>
        <taxon>Nitrosomonadales</taxon>
        <taxon>Gallionellaceae</taxon>
        <taxon>Gallionella</taxon>
    </lineage>
</organism>
<dbReference type="HOGENOM" id="CLU_013446_10_1_4"/>
<dbReference type="InterPro" id="IPR007831">
    <property type="entry name" value="T2SS_GspE_N"/>
</dbReference>
<dbReference type="EMBL" id="CP002159">
    <property type="protein sequence ID" value="ADL54705.1"/>
    <property type="molecule type" value="Genomic_DNA"/>
</dbReference>
<dbReference type="SMART" id="SM00382">
    <property type="entry name" value="AAA"/>
    <property type="match status" value="1"/>
</dbReference>
<dbReference type="RefSeq" id="WP_013292646.1">
    <property type="nucleotide sequence ID" value="NC_014394.1"/>
</dbReference>
<keyword evidence="3" id="KW-0067">ATP-binding</keyword>
<protein>
    <submittedName>
        <fullName evidence="5">Type II secretion system protein E</fullName>
    </submittedName>
</protein>
<keyword evidence="2" id="KW-0547">Nucleotide-binding</keyword>
<sequence>MKLSLWPTPFYYKFEEDLEAFDSEPCLIIATDGQEYFGDLMRFAPEEGVFKIQPFNGGISRLKEESVNYLRLLHPVHLIKISGLINETHAVFGASEKQACSIVFVNDKRLDGETVGFAIDKTGLYLFLVHTDDSVIRCFIPAVSIKHYQIGKKIGQMLIEEKIATHKEINSGLEKQEQMRHQRLGEYLTNEQIVSSEQLVAALGRQSGTVLKLGDMLVNENLITHEVLQEALAKQRTDKKVALGEILINMGVVNTEVVQSMLAKKLGIPFVNVRKFFVEPSTFHLVPINFVTKYSILPLYHTDHSLIVAMENPLLWEPLNELRVITHLTVVPVLAAREDIVFVINELRNEKTSRQRIDELAVGMTFDGGGEESGEELVAETDNTLVGLVNKMMLDAYDQGVSDIHIETYPDKRNTQVRFRRDGVISKYFEFPPAFKKALISRIKIMAKLDISERRRPQDGKIELKLSQDHKVEFRVATVPTANGLEDVVLRVLTGAKPMPLELIGLPADVLARMKELAVRPYGLFLICGPTGSGKTTTLHSVLGLINSPDRKIWTAEDPIEITQEGLRQVQINANIGWTFAAAMRSFLRADPDVIMVGEIRDIETAKIAIQASLTGHMVFSTLHTNSAAESLVRLLDLGMDPFNFSDALVGILAQRLTRRYCQECREIYTATDEEIQALAEEYCTGTPQLPEQVIQNWRKNYLNTEGKFSLYAAHGCRECEGSGYKGRVGLYELLEATPPIKKLIQHQGTVEQIQTVAAGQCLRTLKQAGIELVLQGQTNILQIRSVCN</sequence>
<accession>D9SD16</accession>
<keyword evidence="6" id="KW-1185">Reference proteome</keyword>
<dbReference type="InterPro" id="IPR001482">
    <property type="entry name" value="T2SS/T4SS_dom"/>
</dbReference>
<proteinExistence type="inferred from homology"/>
<dbReference type="SUPFAM" id="SSF160246">
    <property type="entry name" value="EspE N-terminal domain-like"/>
    <property type="match status" value="2"/>
</dbReference>
<evidence type="ECO:0000256" key="3">
    <source>
        <dbReference type="ARBA" id="ARBA00022840"/>
    </source>
</evidence>
<dbReference type="GO" id="GO:0005886">
    <property type="term" value="C:plasma membrane"/>
    <property type="evidence" value="ECO:0007669"/>
    <property type="project" value="TreeGrafter"/>
</dbReference>
<dbReference type="PANTHER" id="PTHR30258:SF2">
    <property type="entry name" value="COMG OPERON PROTEIN 1"/>
    <property type="match status" value="1"/>
</dbReference>
<evidence type="ECO:0000259" key="4">
    <source>
        <dbReference type="PROSITE" id="PS00662"/>
    </source>
</evidence>
<dbReference type="Proteomes" id="UP000001235">
    <property type="component" value="Chromosome"/>
</dbReference>